<accession>A0A844ZF75</accession>
<feature type="transmembrane region" description="Helical" evidence="6">
    <location>
        <begin position="267"/>
        <end position="284"/>
    </location>
</feature>
<keyword evidence="3 6" id="KW-0812">Transmembrane</keyword>
<keyword evidence="4 6" id="KW-1133">Transmembrane helix</keyword>
<dbReference type="InterPro" id="IPR000620">
    <property type="entry name" value="EamA_dom"/>
</dbReference>
<feature type="transmembrane region" description="Helical" evidence="6">
    <location>
        <begin position="242"/>
        <end position="261"/>
    </location>
</feature>
<proteinExistence type="inferred from homology"/>
<dbReference type="Pfam" id="PF00892">
    <property type="entry name" value="EamA"/>
    <property type="match status" value="2"/>
</dbReference>
<evidence type="ECO:0000256" key="6">
    <source>
        <dbReference type="SAM" id="Phobius"/>
    </source>
</evidence>
<evidence type="ECO:0000256" key="1">
    <source>
        <dbReference type="ARBA" id="ARBA00004141"/>
    </source>
</evidence>
<gene>
    <name evidence="8" type="ORF">GRI38_10365</name>
</gene>
<keyword evidence="9" id="KW-1185">Reference proteome</keyword>
<feature type="domain" description="EamA" evidence="7">
    <location>
        <begin position="9"/>
        <end position="139"/>
    </location>
</feature>
<feature type="transmembrane region" description="Helical" evidence="6">
    <location>
        <begin position="211"/>
        <end position="235"/>
    </location>
</feature>
<dbReference type="PANTHER" id="PTHR22911:SF6">
    <property type="entry name" value="SOLUTE CARRIER FAMILY 35 MEMBER G1"/>
    <property type="match status" value="1"/>
</dbReference>
<feature type="transmembrane region" description="Helical" evidence="6">
    <location>
        <begin position="32"/>
        <end position="57"/>
    </location>
</feature>
<feature type="transmembrane region" description="Helical" evidence="6">
    <location>
        <begin position="185"/>
        <end position="205"/>
    </location>
</feature>
<evidence type="ECO:0000256" key="5">
    <source>
        <dbReference type="ARBA" id="ARBA00023136"/>
    </source>
</evidence>
<feature type="transmembrane region" description="Helical" evidence="6">
    <location>
        <begin position="123"/>
        <end position="140"/>
    </location>
</feature>
<feature type="transmembrane region" description="Helical" evidence="6">
    <location>
        <begin position="7"/>
        <end position="26"/>
    </location>
</feature>
<dbReference type="GO" id="GO:0016020">
    <property type="term" value="C:membrane"/>
    <property type="evidence" value="ECO:0007669"/>
    <property type="project" value="UniProtKB-SubCell"/>
</dbReference>
<protein>
    <submittedName>
        <fullName evidence="8">EamA family transporter</fullName>
    </submittedName>
</protein>
<dbReference type="Proteomes" id="UP000433104">
    <property type="component" value="Unassembled WGS sequence"/>
</dbReference>
<evidence type="ECO:0000313" key="9">
    <source>
        <dbReference type="Proteomes" id="UP000433104"/>
    </source>
</evidence>
<dbReference type="RefSeq" id="WP_160683215.1">
    <property type="nucleotide sequence ID" value="NZ_WTYW01000002.1"/>
</dbReference>
<dbReference type="InterPro" id="IPR037185">
    <property type="entry name" value="EmrE-like"/>
</dbReference>
<feature type="transmembrane region" description="Helical" evidence="6">
    <location>
        <begin position="69"/>
        <end position="88"/>
    </location>
</feature>
<evidence type="ECO:0000256" key="3">
    <source>
        <dbReference type="ARBA" id="ARBA00022692"/>
    </source>
</evidence>
<dbReference type="AlphaFoldDB" id="A0A844ZF75"/>
<evidence type="ECO:0000259" key="7">
    <source>
        <dbReference type="Pfam" id="PF00892"/>
    </source>
</evidence>
<keyword evidence="5 6" id="KW-0472">Membrane</keyword>
<sequence length="293" mass="31440">MNRDHHLLPVLMALAGVAFLSLMDAFMKGAALAIGAYSASLLRVVLAALIAAPVWLVRGGRRPTRRAMRWHLARGFVSGYMALTFFYALTKLPIAEAIAISFVAPILALYLAALFLKERIGRGAIVAALLGFAGTLVIVGGKIGRGRMDEDIALGLAALLFSALLYALNFVIIRQQSQAARPLEIAVFHSAIQVLALVVLAPFLLEFPAAPIWFDLGIAAVLTIAGALAIAFAYARAEAQKLIPLEYTGFLWAALFGWLMFSEPVTWTTLAGAALIVVGCWIAARRPAEFAHI</sequence>
<evidence type="ECO:0000256" key="2">
    <source>
        <dbReference type="ARBA" id="ARBA00009853"/>
    </source>
</evidence>
<reference evidence="8 9" key="1">
    <citation type="submission" date="2019-12" db="EMBL/GenBank/DDBJ databases">
        <title>Genomic-based taxomic classification of the family Erythrobacteraceae.</title>
        <authorList>
            <person name="Xu L."/>
        </authorList>
    </citation>
    <scope>NUCLEOTIDE SEQUENCE [LARGE SCALE GENOMIC DNA]</scope>
    <source>
        <strain evidence="8 9">MCCC 1A09962</strain>
    </source>
</reference>
<dbReference type="EMBL" id="WTYW01000002">
    <property type="protein sequence ID" value="MXO86428.1"/>
    <property type="molecule type" value="Genomic_DNA"/>
</dbReference>
<comment type="caution">
    <text evidence="8">The sequence shown here is derived from an EMBL/GenBank/DDBJ whole genome shotgun (WGS) entry which is preliminary data.</text>
</comment>
<feature type="domain" description="EamA" evidence="7">
    <location>
        <begin position="154"/>
        <end position="283"/>
    </location>
</feature>
<dbReference type="SUPFAM" id="SSF103481">
    <property type="entry name" value="Multidrug resistance efflux transporter EmrE"/>
    <property type="match status" value="2"/>
</dbReference>
<comment type="similarity">
    <text evidence="2">Belongs to the drug/metabolite transporter (DMT) superfamily. 10 TMS drug/metabolite exporter (DME) (TC 2.A.7.3) family.</text>
</comment>
<name>A0A844ZF75_9SPHN</name>
<feature type="transmembrane region" description="Helical" evidence="6">
    <location>
        <begin position="94"/>
        <end position="116"/>
    </location>
</feature>
<evidence type="ECO:0000313" key="8">
    <source>
        <dbReference type="EMBL" id="MXO86428.1"/>
    </source>
</evidence>
<organism evidence="8 9">
    <name type="scientific">Parapontixanthobacter aurantiacus</name>
    <dbReference type="NCBI Taxonomy" id="1463599"/>
    <lineage>
        <taxon>Bacteria</taxon>
        <taxon>Pseudomonadati</taxon>
        <taxon>Pseudomonadota</taxon>
        <taxon>Alphaproteobacteria</taxon>
        <taxon>Sphingomonadales</taxon>
        <taxon>Erythrobacteraceae</taxon>
        <taxon>Parapontixanthobacter</taxon>
    </lineage>
</organism>
<feature type="transmembrane region" description="Helical" evidence="6">
    <location>
        <begin position="152"/>
        <end position="173"/>
    </location>
</feature>
<dbReference type="Gene3D" id="1.10.3730.20">
    <property type="match status" value="1"/>
</dbReference>
<evidence type="ECO:0000256" key="4">
    <source>
        <dbReference type="ARBA" id="ARBA00022989"/>
    </source>
</evidence>
<comment type="subcellular location">
    <subcellularLocation>
        <location evidence="1">Membrane</location>
        <topology evidence="1">Multi-pass membrane protein</topology>
    </subcellularLocation>
</comment>
<dbReference type="OrthoDB" id="7818056at2"/>
<dbReference type="PANTHER" id="PTHR22911">
    <property type="entry name" value="ACYL-MALONYL CONDENSING ENZYME-RELATED"/>
    <property type="match status" value="1"/>
</dbReference>